<name>A0A0F9D416_9ZZZZ</name>
<proteinExistence type="predicted"/>
<sequence>MKTITKRILDINLPVNRSAFLWGPRKTGKTYWINKHYKDVMEKWGIVDEEGEPII</sequence>
<gene>
    <name evidence="1" type="ORF">LCGC14_2325620</name>
</gene>
<comment type="caution">
    <text evidence="1">The sequence shown here is derived from an EMBL/GenBank/DDBJ whole genome shotgun (WGS) entry which is preliminary data.</text>
</comment>
<dbReference type="AlphaFoldDB" id="A0A0F9D416"/>
<reference evidence="1" key="1">
    <citation type="journal article" date="2015" name="Nature">
        <title>Complex archaea that bridge the gap between prokaryotes and eukaryotes.</title>
        <authorList>
            <person name="Spang A."/>
            <person name="Saw J.H."/>
            <person name="Jorgensen S.L."/>
            <person name="Zaremba-Niedzwiedzka K."/>
            <person name="Martijn J."/>
            <person name="Lind A.E."/>
            <person name="van Eijk R."/>
            <person name="Schleper C."/>
            <person name="Guy L."/>
            <person name="Ettema T.J."/>
        </authorList>
    </citation>
    <scope>NUCLEOTIDE SEQUENCE</scope>
</reference>
<organism evidence="1">
    <name type="scientific">marine sediment metagenome</name>
    <dbReference type="NCBI Taxonomy" id="412755"/>
    <lineage>
        <taxon>unclassified sequences</taxon>
        <taxon>metagenomes</taxon>
        <taxon>ecological metagenomes</taxon>
    </lineage>
</organism>
<accession>A0A0F9D416</accession>
<dbReference type="EMBL" id="LAZR01033324">
    <property type="protein sequence ID" value="KKL48426.1"/>
    <property type="molecule type" value="Genomic_DNA"/>
</dbReference>
<protein>
    <submittedName>
        <fullName evidence="1">Uncharacterized protein</fullName>
    </submittedName>
</protein>
<evidence type="ECO:0000313" key="1">
    <source>
        <dbReference type="EMBL" id="KKL48426.1"/>
    </source>
</evidence>